<dbReference type="AlphaFoldDB" id="A0A813LDF9"/>
<comment type="caution">
    <text evidence="1">The sequence shown here is derived from an EMBL/GenBank/DDBJ whole genome shotgun (WGS) entry which is preliminary data.</text>
</comment>
<accession>A0A813LDF9</accession>
<dbReference type="EMBL" id="CAJNNW010034149">
    <property type="protein sequence ID" value="CAE8721789.1"/>
    <property type="molecule type" value="Genomic_DNA"/>
</dbReference>
<proteinExistence type="predicted"/>
<gene>
    <name evidence="1" type="ORF">PGLA2088_LOCUS42136</name>
</gene>
<feature type="non-terminal residue" evidence="1">
    <location>
        <position position="1"/>
    </location>
</feature>
<organism evidence="1 2">
    <name type="scientific">Polarella glacialis</name>
    <name type="common">Dinoflagellate</name>
    <dbReference type="NCBI Taxonomy" id="89957"/>
    <lineage>
        <taxon>Eukaryota</taxon>
        <taxon>Sar</taxon>
        <taxon>Alveolata</taxon>
        <taxon>Dinophyceae</taxon>
        <taxon>Suessiales</taxon>
        <taxon>Suessiaceae</taxon>
        <taxon>Polarella</taxon>
    </lineage>
</organism>
<name>A0A813LDF9_POLGL</name>
<evidence type="ECO:0000313" key="1">
    <source>
        <dbReference type="EMBL" id="CAE8721789.1"/>
    </source>
</evidence>
<dbReference type="Proteomes" id="UP000626109">
    <property type="component" value="Unassembled WGS sequence"/>
</dbReference>
<reference evidence="1" key="1">
    <citation type="submission" date="2021-02" db="EMBL/GenBank/DDBJ databases">
        <authorList>
            <person name="Dougan E. K."/>
            <person name="Rhodes N."/>
            <person name="Thang M."/>
            <person name="Chan C."/>
        </authorList>
    </citation>
    <scope>NUCLEOTIDE SEQUENCE</scope>
</reference>
<sequence>QVWLKYVQPRFPTYFHFPKKRLAIASVDRMASRILMAFLFLPVLLVLAADWEPLDEDFDIMALMGDEEPGAISMIQQDSRLQYAAAECVGGICPDDILAPQQQAGAGLVLLQMDAKYKFGQPVGPAL</sequence>
<protein>
    <submittedName>
        <fullName evidence="1">Uncharacterized protein</fullName>
    </submittedName>
</protein>
<evidence type="ECO:0000313" key="2">
    <source>
        <dbReference type="Proteomes" id="UP000626109"/>
    </source>
</evidence>